<dbReference type="AlphaFoldDB" id="A0A7G9SKM9"/>
<gene>
    <name evidence="1" type="ORF">H9L13_05970</name>
</gene>
<sequence length="248" mass="27689">MSDATIRAGIGGWTFPPWRGVFYPDKHPQAKELDYAVSHLGAIEINATFYGRQSAKSWEKWGNAAPDGFQFAIKASRYCVSRSKLAEGGESIANFLGQGFEVLGPKLGPILWQFGPRKTFDRDDIAAFIDLIPDQIGDLKLRHAFEPRHASFDDEAFFDLCRARDIAVVLEDSDVYPTIDVDTASFRYARLQRMREEVVTGYDDAALDGFAEQARAWQAAGRDAYVFFINGAKVRAPAAALALQERLR</sequence>
<accession>A0A7G9SKM9</accession>
<dbReference type="KEGG" id="slut:H9L13_05970"/>
<dbReference type="Pfam" id="PF01904">
    <property type="entry name" value="DUF72"/>
    <property type="match status" value="1"/>
</dbReference>
<proteinExistence type="predicted"/>
<evidence type="ECO:0000313" key="2">
    <source>
        <dbReference type="Proteomes" id="UP000515971"/>
    </source>
</evidence>
<organism evidence="1 2">
    <name type="scientific">Sphingomonas lutea</name>
    <dbReference type="NCBI Taxonomy" id="1045317"/>
    <lineage>
        <taxon>Bacteria</taxon>
        <taxon>Pseudomonadati</taxon>
        <taxon>Pseudomonadota</taxon>
        <taxon>Alphaproteobacteria</taxon>
        <taxon>Sphingomonadales</taxon>
        <taxon>Sphingomonadaceae</taxon>
        <taxon>Sphingomonas</taxon>
    </lineage>
</organism>
<reference evidence="1 2" key="1">
    <citation type="submission" date="2020-08" db="EMBL/GenBank/DDBJ databases">
        <title>Genome sequence of Sphingomonas lutea KCTC 23642T.</title>
        <authorList>
            <person name="Hyun D.-W."/>
            <person name="Bae J.-W."/>
        </authorList>
    </citation>
    <scope>NUCLEOTIDE SEQUENCE [LARGE SCALE GENOMIC DNA]</scope>
    <source>
        <strain evidence="1 2">KCTC 23642</strain>
    </source>
</reference>
<dbReference type="EMBL" id="CP060718">
    <property type="protein sequence ID" value="QNN68404.1"/>
    <property type="molecule type" value="Genomic_DNA"/>
</dbReference>
<dbReference type="RefSeq" id="WP_187539887.1">
    <property type="nucleotide sequence ID" value="NZ_BAABJT010000001.1"/>
</dbReference>
<name>A0A7G9SKM9_9SPHN</name>
<dbReference type="Proteomes" id="UP000515971">
    <property type="component" value="Chromosome"/>
</dbReference>
<protein>
    <submittedName>
        <fullName evidence="1">DUF72 domain-containing protein</fullName>
    </submittedName>
</protein>
<dbReference type="SUPFAM" id="SSF117396">
    <property type="entry name" value="TM1631-like"/>
    <property type="match status" value="1"/>
</dbReference>
<keyword evidence="2" id="KW-1185">Reference proteome</keyword>
<evidence type="ECO:0000313" key="1">
    <source>
        <dbReference type="EMBL" id="QNN68404.1"/>
    </source>
</evidence>
<dbReference type="PANTHER" id="PTHR30348:SF4">
    <property type="entry name" value="DUF72 DOMAIN-CONTAINING PROTEIN"/>
    <property type="match status" value="1"/>
</dbReference>
<dbReference type="PANTHER" id="PTHR30348">
    <property type="entry name" value="UNCHARACTERIZED PROTEIN YECE"/>
    <property type="match status" value="1"/>
</dbReference>
<dbReference type="InterPro" id="IPR036520">
    <property type="entry name" value="UPF0759_sf"/>
</dbReference>
<dbReference type="Gene3D" id="3.20.20.410">
    <property type="entry name" value="Protein of unknown function UPF0759"/>
    <property type="match status" value="1"/>
</dbReference>
<dbReference type="InterPro" id="IPR002763">
    <property type="entry name" value="DUF72"/>
</dbReference>